<name>A0A3P8FE72_9TREM</name>
<dbReference type="PANTHER" id="PTHR13531:SF0">
    <property type="entry name" value="GEO07735P1-RELATED"/>
    <property type="match status" value="1"/>
</dbReference>
<feature type="transmembrane region" description="Helical" evidence="5">
    <location>
        <begin position="74"/>
        <end position="96"/>
    </location>
</feature>
<evidence type="ECO:0000313" key="6">
    <source>
        <dbReference type="EMBL" id="VDP17596.1"/>
    </source>
</evidence>
<dbReference type="InterPro" id="IPR019184">
    <property type="entry name" value="Uncharacterised_TM-17"/>
</dbReference>
<dbReference type="GO" id="GO:0016020">
    <property type="term" value="C:membrane"/>
    <property type="evidence" value="ECO:0007669"/>
    <property type="project" value="UniProtKB-SubCell"/>
</dbReference>
<proteinExistence type="predicted"/>
<evidence type="ECO:0000256" key="4">
    <source>
        <dbReference type="ARBA" id="ARBA00023136"/>
    </source>
</evidence>
<dbReference type="GO" id="GO:1905515">
    <property type="term" value="P:non-motile cilium assembly"/>
    <property type="evidence" value="ECO:0007669"/>
    <property type="project" value="TreeGrafter"/>
</dbReference>
<evidence type="ECO:0008006" key="8">
    <source>
        <dbReference type="Google" id="ProtNLM"/>
    </source>
</evidence>
<dbReference type="Proteomes" id="UP000277204">
    <property type="component" value="Unassembled WGS sequence"/>
</dbReference>
<dbReference type="PANTHER" id="PTHR13531">
    <property type="entry name" value="GEO07735P1-RELATED-RELATED"/>
    <property type="match status" value="1"/>
</dbReference>
<evidence type="ECO:0000313" key="7">
    <source>
        <dbReference type="Proteomes" id="UP000277204"/>
    </source>
</evidence>
<feature type="transmembrane region" description="Helical" evidence="5">
    <location>
        <begin position="7"/>
        <end position="31"/>
    </location>
</feature>
<evidence type="ECO:0000256" key="2">
    <source>
        <dbReference type="ARBA" id="ARBA00022692"/>
    </source>
</evidence>
<evidence type="ECO:0000256" key="1">
    <source>
        <dbReference type="ARBA" id="ARBA00004141"/>
    </source>
</evidence>
<keyword evidence="4 5" id="KW-0472">Membrane</keyword>
<feature type="transmembrane region" description="Helical" evidence="5">
    <location>
        <begin position="102"/>
        <end position="122"/>
    </location>
</feature>
<organism evidence="6 7">
    <name type="scientific">Schistosoma margrebowiei</name>
    <dbReference type="NCBI Taxonomy" id="48269"/>
    <lineage>
        <taxon>Eukaryota</taxon>
        <taxon>Metazoa</taxon>
        <taxon>Spiralia</taxon>
        <taxon>Lophotrochozoa</taxon>
        <taxon>Platyhelminthes</taxon>
        <taxon>Trematoda</taxon>
        <taxon>Digenea</taxon>
        <taxon>Strigeidida</taxon>
        <taxon>Schistosomatoidea</taxon>
        <taxon>Schistosomatidae</taxon>
        <taxon>Schistosoma</taxon>
    </lineage>
</organism>
<protein>
    <recommendedName>
        <fullName evidence="8">Transmembrane protein 216</fullName>
    </recommendedName>
</protein>
<dbReference type="Pfam" id="PF09799">
    <property type="entry name" value="Transmemb_17"/>
    <property type="match status" value="1"/>
</dbReference>
<dbReference type="GO" id="GO:0035869">
    <property type="term" value="C:ciliary transition zone"/>
    <property type="evidence" value="ECO:0007669"/>
    <property type="project" value="TreeGrafter"/>
</dbReference>
<keyword evidence="7" id="KW-1185">Reference proteome</keyword>
<accession>A0A3P8FE72</accession>
<evidence type="ECO:0000256" key="5">
    <source>
        <dbReference type="SAM" id="Phobius"/>
    </source>
</evidence>
<dbReference type="AlphaFoldDB" id="A0A3P8FE72"/>
<dbReference type="EMBL" id="UZAI01016884">
    <property type="protein sequence ID" value="VDP17596.1"/>
    <property type="molecule type" value="Genomic_DNA"/>
</dbReference>
<feature type="transmembrane region" description="Helical" evidence="5">
    <location>
        <begin position="43"/>
        <end position="62"/>
    </location>
</feature>
<sequence>MVRSSSFLQVLLFCNIYYFVPFAVLEILLFILKGVVLPYSQGLFASELSLFLFFIFSEILRIYCLMISNLKESLVGIVISFFQFLPNVVLCVWLILWQSYVFYIDLVLSSIMLILYFLEVVFDMMVLVTLSCVSA</sequence>
<keyword evidence="3 5" id="KW-1133">Transmembrane helix</keyword>
<gene>
    <name evidence="6" type="ORF">SMRZ_LOCUS15152</name>
</gene>
<comment type="subcellular location">
    <subcellularLocation>
        <location evidence="1">Membrane</location>
        <topology evidence="1">Multi-pass membrane protein</topology>
    </subcellularLocation>
</comment>
<reference evidence="6 7" key="1">
    <citation type="submission" date="2018-11" db="EMBL/GenBank/DDBJ databases">
        <authorList>
            <consortium name="Pathogen Informatics"/>
        </authorList>
    </citation>
    <scope>NUCLEOTIDE SEQUENCE [LARGE SCALE GENOMIC DNA]</scope>
    <source>
        <strain evidence="6 7">Zambia</strain>
    </source>
</reference>
<evidence type="ECO:0000256" key="3">
    <source>
        <dbReference type="ARBA" id="ARBA00022989"/>
    </source>
</evidence>
<keyword evidence="2 5" id="KW-0812">Transmembrane</keyword>